<evidence type="ECO:0000313" key="2">
    <source>
        <dbReference type="Proteomes" id="UP000092445"/>
    </source>
</evidence>
<dbReference type="VEuPathDB" id="VectorBase:GPAI004203"/>
<name>A0A1A9Z544_GLOPL</name>
<proteinExistence type="predicted"/>
<protein>
    <submittedName>
        <fullName evidence="1">Uncharacterized protein</fullName>
    </submittedName>
</protein>
<dbReference type="EnsemblMetazoa" id="GPAI004203-RA">
    <property type="protein sequence ID" value="GPAI004203-PA"/>
    <property type="gene ID" value="GPAI004203"/>
</dbReference>
<dbReference type="Proteomes" id="UP000092445">
    <property type="component" value="Unassembled WGS sequence"/>
</dbReference>
<accession>A0A1A9Z544</accession>
<evidence type="ECO:0000313" key="1">
    <source>
        <dbReference type="EnsemblMetazoa" id="GPAI004203-PA"/>
    </source>
</evidence>
<reference evidence="1" key="2">
    <citation type="submission" date="2020-05" db="UniProtKB">
        <authorList>
            <consortium name="EnsemblMetazoa"/>
        </authorList>
    </citation>
    <scope>IDENTIFICATION</scope>
    <source>
        <strain evidence="1">IAEA</strain>
    </source>
</reference>
<sequence>MYQHSIGGITTTLFQKLEYLCVLVYFVFHYIVNNHKCKEAKSDLVLASQIITYWMSLNEWKSTKCTKWDTSHDYIFICLIFGISESGQLSIPSFGEKISRKTHLRDQTDYHCVVELQLTIP</sequence>
<keyword evidence="2" id="KW-1185">Reference proteome</keyword>
<organism evidence="1 2">
    <name type="scientific">Glossina pallidipes</name>
    <name type="common">Tsetse fly</name>
    <dbReference type="NCBI Taxonomy" id="7398"/>
    <lineage>
        <taxon>Eukaryota</taxon>
        <taxon>Metazoa</taxon>
        <taxon>Ecdysozoa</taxon>
        <taxon>Arthropoda</taxon>
        <taxon>Hexapoda</taxon>
        <taxon>Insecta</taxon>
        <taxon>Pterygota</taxon>
        <taxon>Neoptera</taxon>
        <taxon>Endopterygota</taxon>
        <taxon>Diptera</taxon>
        <taxon>Brachycera</taxon>
        <taxon>Muscomorpha</taxon>
        <taxon>Hippoboscoidea</taxon>
        <taxon>Glossinidae</taxon>
        <taxon>Glossina</taxon>
    </lineage>
</organism>
<reference evidence="2" key="1">
    <citation type="submission" date="2014-03" db="EMBL/GenBank/DDBJ databases">
        <authorList>
            <person name="Aksoy S."/>
            <person name="Warren W."/>
            <person name="Wilson R.K."/>
        </authorList>
    </citation>
    <scope>NUCLEOTIDE SEQUENCE [LARGE SCALE GENOMIC DNA]</scope>
    <source>
        <strain evidence="2">IAEA</strain>
    </source>
</reference>
<dbReference type="AlphaFoldDB" id="A0A1A9Z544"/>